<protein>
    <submittedName>
        <fullName evidence="2">Uncharacterized protein</fullName>
    </submittedName>
</protein>
<accession>A0A316U7N4</accession>
<gene>
    <name evidence="2" type="ORF">BCV69DRAFT_177371</name>
</gene>
<proteinExistence type="predicted"/>
<dbReference type="Proteomes" id="UP000245942">
    <property type="component" value="Unassembled WGS sequence"/>
</dbReference>
<keyword evidence="3" id="KW-1185">Reference proteome</keyword>
<sequence length="369" mass="39933">MARTQELAARRLERVQALEEREALLEGKVRQKHGQIALSEITEGQMDLMTSTAVALRRATNPLQLTAKILANHGQDPRFAFLKSDDTSGDDDWTLENVWTRLLEGEHVTWADLVTEKTRRDHALHTGKQQEVKKQRLAGLISGVSDSRGGWVHLLTLTMDPLQYDSSGSDSDTAVPAESKAEENSSIRHTEQAGFPANEKSNSAQKTRQVDIPSDSLDACLAAAPTRPETAAVRLDGSAARKVSDRIMRAREWAAQRRKNTEQSAVTESSATTRAQGNVRDTALPVTATEASPHTEKGGRCVEPAGTDGNADANVRGREGRSDLGAQTQVSGAVAADDDVLDLNAEDAAAAASRTMDEWEGEKVCFTIG</sequence>
<evidence type="ECO:0000313" key="2">
    <source>
        <dbReference type="EMBL" id="PWN20864.1"/>
    </source>
</evidence>
<dbReference type="GeneID" id="37011274"/>
<feature type="region of interest" description="Disordered" evidence="1">
    <location>
        <begin position="289"/>
        <end position="330"/>
    </location>
</feature>
<evidence type="ECO:0000313" key="3">
    <source>
        <dbReference type="Proteomes" id="UP000245942"/>
    </source>
</evidence>
<reference evidence="2 3" key="1">
    <citation type="journal article" date="2018" name="Mol. Biol. Evol.">
        <title>Broad Genomic Sampling Reveals a Smut Pathogenic Ancestry of the Fungal Clade Ustilaginomycotina.</title>
        <authorList>
            <person name="Kijpornyongpan T."/>
            <person name="Mondo S.J."/>
            <person name="Barry K."/>
            <person name="Sandor L."/>
            <person name="Lee J."/>
            <person name="Lipzen A."/>
            <person name="Pangilinan J."/>
            <person name="LaButti K."/>
            <person name="Hainaut M."/>
            <person name="Henrissat B."/>
            <person name="Grigoriev I.V."/>
            <person name="Spatafora J.W."/>
            <person name="Aime M.C."/>
        </authorList>
    </citation>
    <scope>NUCLEOTIDE SEQUENCE [LARGE SCALE GENOMIC DNA]</scope>
    <source>
        <strain evidence="2 3">MCA 4718</strain>
    </source>
</reference>
<feature type="region of interest" description="Disordered" evidence="1">
    <location>
        <begin position="254"/>
        <end position="274"/>
    </location>
</feature>
<evidence type="ECO:0000256" key="1">
    <source>
        <dbReference type="SAM" id="MobiDB-lite"/>
    </source>
</evidence>
<feature type="compositionally biased region" description="Polar residues" evidence="1">
    <location>
        <begin position="262"/>
        <end position="274"/>
    </location>
</feature>
<dbReference type="AlphaFoldDB" id="A0A316U7N4"/>
<organism evidence="2 3">
    <name type="scientific">Pseudomicrostroma glucosiphilum</name>
    <dbReference type="NCBI Taxonomy" id="1684307"/>
    <lineage>
        <taxon>Eukaryota</taxon>
        <taxon>Fungi</taxon>
        <taxon>Dikarya</taxon>
        <taxon>Basidiomycota</taxon>
        <taxon>Ustilaginomycotina</taxon>
        <taxon>Exobasidiomycetes</taxon>
        <taxon>Microstromatales</taxon>
        <taxon>Microstromatales incertae sedis</taxon>
        <taxon>Pseudomicrostroma</taxon>
    </lineage>
</organism>
<dbReference type="OrthoDB" id="2552978at2759"/>
<feature type="compositionally biased region" description="Basic and acidic residues" evidence="1">
    <location>
        <begin position="179"/>
        <end position="191"/>
    </location>
</feature>
<dbReference type="RefSeq" id="XP_025348024.1">
    <property type="nucleotide sequence ID" value="XM_025489540.1"/>
</dbReference>
<dbReference type="EMBL" id="KZ819326">
    <property type="protein sequence ID" value="PWN20864.1"/>
    <property type="molecule type" value="Genomic_DNA"/>
</dbReference>
<name>A0A316U7N4_9BASI</name>
<feature type="region of interest" description="Disordered" evidence="1">
    <location>
        <begin position="165"/>
        <end position="208"/>
    </location>
</feature>